<comment type="caution">
    <text evidence="1">The sequence shown here is derived from an EMBL/GenBank/DDBJ whole genome shotgun (WGS) entry which is preliminary data.</text>
</comment>
<dbReference type="EMBL" id="MUIZ01000003">
    <property type="protein sequence ID" value="OUK04481.1"/>
    <property type="molecule type" value="Genomic_DNA"/>
</dbReference>
<sequence>MKQRTRLWVKTALHKRPLAGKVCPKSLRFLRRYKKRHIISVLLLLALSLSVSGTFAFANFGQSVLGITSHQAPPGARLHDDFEGFAHLTQGAGKVNKDIYVENFSSREILARVRLSEYMERGQGAGNDTGNQATPLEGAGLEQATLSDPSSWAIVKPERDSNSALADYVTLHLGDDNSRPKIFMPTFNQNNHSAESNTTGYGREGQSGAFNTVLGITMPGTHDQWTEGQKHTSTLRTWDKAAEEEVLIPEVTHVAQATVQSQYGGYMTMTDWQNAGEPTGNFWVHDANGWLYWATWLPERTATSLLLDALDVDFDTKDTYYGLYAESDMATAEDYAEEWTGVSPSARKLLDKITN</sequence>
<proteinExistence type="predicted"/>
<evidence type="ECO:0000313" key="2">
    <source>
        <dbReference type="Proteomes" id="UP000194606"/>
    </source>
</evidence>
<reference evidence="1 2" key="1">
    <citation type="submission" date="2017-02" db="EMBL/GenBank/DDBJ databases">
        <authorList>
            <person name="Peterson S.W."/>
        </authorList>
    </citation>
    <scope>NUCLEOTIDE SEQUENCE [LARGE SCALE GENOMIC DNA]</scope>
    <source>
        <strain evidence="1">159469</strain>
    </source>
</reference>
<organism evidence="1 2">
    <name type="scientific">Lactococcus petauri</name>
    <dbReference type="NCBI Taxonomy" id="1940789"/>
    <lineage>
        <taxon>Bacteria</taxon>
        <taxon>Bacillati</taxon>
        <taxon>Bacillota</taxon>
        <taxon>Bacilli</taxon>
        <taxon>Lactobacillales</taxon>
        <taxon>Streptococcaceae</taxon>
        <taxon>Lactococcus</taxon>
    </lineage>
</organism>
<dbReference type="RefSeq" id="WP_086582752.1">
    <property type="nucleotide sequence ID" value="NZ_MUIZ01000003.1"/>
</dbReference>
<dbReference type="AlphaFoldDB" id="A0A252CD47"/>
<name>A0A252CD47_9LACT</name>
<gene>
    <name evidence="1" type="ORF">BZZ03_05625</name>
</gene>
<evidence type="ECO:0000313" key="1">
    <source>
        <dbReference type="EMBL" id="OUK04481.1"/>
    </source>
</evidence>
<accession>A0A252CD47</accession>
<dbReference type="Proteomes" id="UP000194606">
    <property type="component" value="Unassembled WGS sequence"/>
</dbReference>
<protein>
    <submittedName>
        <fullName evidence="1">Uncharacterized protein</fullName>
    </submittedName>
</protein>